<feature type="region of interest" description="Disordered" evidence="9">
    <location>
        <begin position="1"/>
        <end position="21"/>
    </location>
</feature>
<evidence type="ECO:0000256" key="1">
    <source>
        <dbReference type="ARBA" id="ARBA00004651"/>
    </source>
</evidence>
<accession>A0AAQ3QIT4</accession>
<dbReference type="Pfam" id="PF04535">
    <property type="entry name" value="CASP_dom"/>
    <property type="match status" value="1"/>
</dbReference>
<feature type="transmembrane region" description="Helical" evidence="8">
    <location>
        <begin position="90"/>
        <end position="109"/>
    </location>
</feature>
<evidence type="ECO:0000256" key="6">
    <source>
        <dbReference type="ARBA" id="ARBA00022989"/>
    </source>
</evidence>
<evidence type="ECO:0000256" key="4">
    <source>
        <dbReference type="ARBA" id="ARBA00022475"/>
    </source>
</evidence>
<comment type="similarity">
    <text evidence="2 8">Belongs to the Casparian strip membrane proteins (CASP) family.</text>
</comment>
<dbReference type="AlphaFoldDB" id="A0AAQ3QIT4"/>
<feature type="transmembrane region" description="Helical" evidence="8">
    <location>
        <begin position="166"/>
        <end position="190"/>
    </location>
</feature>
<keyword evidence="6 8" id="KW-1133">Transmembrane helix</keyword>
<evidence type="ECO:0000256" key="3">
    <source>
        <dbReference type="ARBA" id="ARBA00011489"/>
    </source>
</evidence>
<proteinExistence type="inferred from homology"/>
<name>A0AAQ3QIT4_9LILI</name>
<keyword evidence="5 8" id="KW-0812">Transmembrane</keyword>
<evidence type="ECO:0000256" key="2">
    <source>
        <dbReference type="ARBA" id="ARBA00007651"/>
    </source>
</evidence>
<dbReference type="EMBL" id="CP136895">
    <property type="protein sequence ID" value="WOL10966.1"/>
    <property type="molecule type" value="Genomic_DNA"/>
</dbReference>
<comment type="subunit">
    <text evidence="3 8">Homodimer and heterodimers.</text>
</comment>
<dbReference type="Proteomes" id="UP001327560">
    <property type="component" value="Chromosome 6"/>
</dbReference>
<keyword evidence="12" id="KW-1185">Reference proteome</keyword>
<evidence type="ECO:0000256" key="8">
    <source>
        <dbReference type="RuleBase" id="RU361233"/>
    </source>
</evidence>
<evidence type="ECO:0000259" key="10">
    <source>
        <dbReference type="Pfam" id="PF04535"/>
    </source>
</evidence>
<feature type="transmembrane region" description="Helical" evidence="8">
    <location>
        <begin position="129"/>
        <end position="146"/>
    </location>
</feature>
<protein>
    <recommendedName>
        <fullName evidence="8">CASP-like protein</fullName>
    </recommendedName>
</protein>
<evidence type="ECO:0000256" key="7">
    <source>
        <dbReference type="ARBA" id="ARBA00023136"/>
    </source>
</evidence>
<keyword evidence="7 8" id="KW-0472">Membrane</keyword>
<feature type="domain" description="Casparian strip membrane protein" evidence="10">
    <location>
        <begin position="83"/>
        <end position="220"/>
    </location>
</feature>
<feature type="transmembrane region" description="Helical" evidence="8">
    <location>
        <begin position="210"/>
        <end position="233"/>
    </location>
</feature>
<keyword evidence="4 8" id="KW-1003">Cell membrane</keyword>
<sequence length="240" mass="26374">MTSPDQVPSLPHDTPEKQVAPEHAVTALVIADKLTKDDRLAVGATVVEGESGVVEEARGRRDGSFSRKAENGFGAVPERLRRRAVMRAAFGLRVSAAVLCLVSLSVMAADNKTVGWPGDSFDRYSEFRYFVSVNAIAFGYSSFQIYTKVHHAIVKKNIIRCLTITYYFDLSMDQILAYLLMSASSIAASRNDVWMSRFGTDEFIDMANCAIAISFVAFAALALSAVISAYNFFRWNSATL</sequence>
<dbReference type="PANTHER" id="PTHR33573">
    <property type="entry name" value="CASP-LIKE PROTEIN 4A4"/>
    <property type="match status" value="1"/>
</dbReference>
<gene>
    <name evidence="11" type="ORF">Cni_G19726</name>
</gene>
<evidence type="ECO:0000313" key="12">
    <source>
        <dbReference type="Proteomes" id="UP001327560"/>
    </source>
</evidence>
<dbReference type="GO" id="GO:0005886">
    <property type="term" value="C:plasma membrane"/>
    <property type="evidence" value="ECO:0007669"/>
    <property type="project" value="UniProtKB-SubCell"/>
</dbReference>
<dbReference type="PANTHER" id="PTHR33573:SF50">
    <property type="entry name" value="CASP-LIKE PROTEIN 4A3"/>
    <property type="match status" value="1"/>
</dbReference>
<organism evidence="11 12">
    <name type="scientific">Canna indica</name>
    <name type="common">Indian-shot</name>
    <dbReference type="NCBI Taxonomy" id="4628"/>
    <lineage>
        <taxon>Eukaryota</taxon>
        <taxon>Viridiplantae</taxon>
        <taxon>Streptophyta</taxon>
        <taxon>Embryophyta</taxon>
        <taxon>Tracheophyta</taxon>
        <taxon>Spermatophyta</taxon>
        <taxon>Magnoliopsida</taxon>
        <taxon>Liliopsida</taxon>
        <taxon>Zingiberales</taxon>
        <taxon>Cannaceae</taxon>
        <taxon>Canna</taxon>
    </lineage>
</organism>
<evidence type="ECO:0000256" key="5">
    <source>
        <dbReference type="ARBA" id="ARBA00022692"/>
    </source>
</evidence>
<reference evidence="11 12" key="1">
    <citation type="submission" date="2023-10" db="EMBL/GenBank/DDBJ databases">
        <title>Chromosome-scale genome assembly provides insights into flower coloration mechanisms of Canna indica.</title>
        <authorList>
            <person name="Li C."/>
        </authorList>
    </citation>
    <scope>NUCLEOTIDE SEQUENCE [LARGE SCALE GENOMIC DNA]</scope>
    <source>
        <tissue evidence="11">Flower</tissue>
    </source>
</reference>
<dbReference type="InterPro" id="IPR006702">
    <property type="entry name" value="CASP_dom"/>
</dbReference>
<evidence type="ECO:0000313" key="11">
    <source>
        <dbReference type="EMBL" id="WOL10966.1"/>
    </source>
</evidence>
<comment type="subcellular location">
    <subcellularLocation>
        <location evidence="1 8">Cell membrane</location>
        <topology evidence="1 8">Multi-pass membrane protein</topology>
    </subcellularLocation>
</comment>
<evidence type="ECO:0000256" key="9">
    <source>
        <dbReference type="SAM" id="MobiDB-lite"/>
    </source>
</evidence>